<accession>A0A9W6XBD8</accession>
<sequence length="206" mass="22883">MPFFQMVHLGVHPALQSIPPLVCVPNLQSLTLACLYAVTELPSFQHVPKLQRLELAYVVILQTLPDLAPLQDLVELMIFSISAVCCNGFMGECSLTDPFCTGNPEIGTSASTCLSQNVPRATVASQLKFQQFAYSLCIRSGFDSKGSRDVLTRSQIKMCYGTPYQRCEYPPHSGIFGICMNNRLQVLGCVVNDDYIRLGEYKFNEK</sequence>
<name>A0A9W6XBD8_9STRA</name>
<dbReference type="InterPro" id="IPR058256">
    <property type="entry name" value="WLGC"/>
</dbReference>
<comment type="caution">
    <text evidence="2">The sequence shown here is derived from an EMBL/GenBank/DDBJ whole genome shotgun (WGS) entry which is preliminary data.</text>
</comment>
<dbReference type="EMBL" id="BSXW01001249">
    <property type="protein sequence ID" value="GMF35118.1"/>
    <property type="molecule type" value="Genomic_DNA"/>
</dbReference>
<evidence type="ECO:0000313" key="3">
    <source>
        <dbReference type="Proteomes" id="UP001165083"/>
    </source>
</evidence>
<evidence type="ECO:0000259" key="1">
    <source>
        <dbReference type="Pfam" id="PF26605"/>
    </source>
</evidence>
<keyword evidence="3" id="KW-1185">Reference proteome</keyword>
<dbReference type="InterPro" id="IPR032675">
    <property type="entry name" value="LRR_dom_sf"/>
</dbReference>
<dbReference type="AlphaFoldDB" id="A0A9W6XBD8"/>
<reference evidence="2" key="1">
    <citation type="submission" date="2023-04" db="EMBL/GenBank/DDBJ databases">
        <title>Phytophthora lilii NBRC 32176.</title>
        <authorList>
            <person name="Ichikawa N."/>
            <person name="Sato H."/>
            <person name="Tonouchi N."/>
        </authorList>
    </citation>
    <scope>NUCLEOTIDE SEQUENCE</scope>
    <source>
        <strain evidence="2">NBRC 32176</strain>
    </source>
</reference>
<dbReference type="Pfam" id="PF26605">
    <property type="entry name" value="WLGC"/>
    <property type="match status" value="1"/>
</dbReference>
<evidence type="ECO:0000313" key="2">
    <source>
        <dbReference type="EMBL" id="GMF35118.1"/>
    </source>
</evidence>
<organism evidence="2 3">
    <name type="scientific">Phytophthora lilii</name>
    <dbReference type="NCBI Taxonomy" id="2077276"/>
    <lineage>
        <taxon>Eukaryota</taxon>
        <taxon>Sar</taxon>
        <taxon>Stramenopiles</taxon>
        <taxon>Oomycota</taxon>
        <taxon>Peronosporomycetes</taxon>
        <taxon>Peronosporales</taxon>
        <taxon>Peronosporaceae</taxon>
        <taxon>Phytophthora</taxon>
    </lineage>
</organism>
<gene>
    <name evidence="2" type="ORF">Plil01_001492700</name>
</gene>
<dbReference type="OrthoDB" id="120755at2759"/>
<proteinExistence type="predicted"/>
<dbReference type="SUPFAM" id="SSF52058">
    <property type="entry name" value="L domain-like"/>
    <property type="match status" value="1"/>
</dbReference>
<dbReference type="Proteomes" id="UP001165083">
    <property type="component" value="Unassembled WGS sequence"/>
</dbReference>
<protein>
    <submittedName>
        <fullName evidence="2">Unnamed protein product</fullName>
    </submittedName>
</protein>
<dbReference type="Gene3D" id="3.80.10.10">
    <property type="entry name" value="Ribonuclease Inhibitor"/>
    <property type="match status" value="1"/>
</dbReference>
<feature type="domain" description="WLGC" evidence="1">
    <location>
        <begin position="155"/>
        <end position="200"/>
    </location>
</feature>